<dbReference type="PANTHER" id="PTHR20883:SF48">
    <property type="entry name" value="ECTOINE DIOXYGENASE"/>
    <property type="match status" value="1"/>
</dbReference>
<organism evidence="1">
    <name type="scientific">uncultured Microcoleus sp</name>
    <dbReference type="NCBI Taxonomy" id="259945"/>
    <lineage>
        <taxon>Bacteria</taxon>
        <taxon>Bacillati</taxon>
        <taxon>Cyanobacteriota</taxon>
        <taxon>Cyanophyceae</taxon>
        <taxon>Oscillatoriophycideae</taxon>
        <taxon>Oscillatoriales</taxon>
        <taxon>Microcoleaceae</taxon>
        <taxon>Microcoleus</taxon>
        <taxon>environmental samples</taxon>
    </lineage>
</organism>
<accession>A0A6J4NBR1</accession>
<dbReference type="SUPFAM" id="SSF51197">
    <property type="entry name" value="Clavaminate synthase-like"/>
    <property type="match status" value="1"/>
</dbReference>
<dbReference type="EMBL" id="CADCTZ010001132">
    <property type="protein sequence ID" value="CAA9380749.1"/>
    <property type="molecule type" value="Genomic_DNA"/>
</dbReference>
<dbReference type="GO" id="GO:0016706">
    <property type="term" value="F:2-oxoglutarate-dependent dioxygenase activity"/>
    <property type="evidence" value="ECO:0007669"/>
    <property type="project" value="UniProtKB-ARBA"/>
</dbReference>
<evidence type="ECO:0008006" key="2">
    <source>
        <dbReference type="Google" id="ProtNLM"/>
    </source>
</evidence>
<dbReference type="AlphaFoldDB" id="A0A6J4NBR1"/>
<name>A0A6J4NBR1_9CYAN</name>
<dbReference type="Pfam" id="PF05721">
    <property type="entry name" value="PhyH"/>
    <property type="match status" value="1"/>
</dbReference>
<sequence length="276" mass="30878">MNASTLSEVFSYRQKTCDLFDTAGAVEAVREDGFALIPGVLGESEIAAAREALDRLQPFGLDGSSWSELNQHFKCVFNRDRLWLSYADRGGIIELAEALMGSDCHIIGMTAWKSGPGYDGWRVHVDQVFVPVPESVFAVSAALGEDRTFQLPVWICTAHFYLSDIAEDLCPTYIIPGSHKSGRKPERGEETWNGHSPEPVLCKAGDVLFFRSEIWHSGGKNTTTDGTRYLLQVHYSHRNIAQKFSPWPWQFNPEIIATATERQLRLLGKHPESNYG</sequence>
<reference evidence="1" key="1">
    <citation type="submission" date="2020-02" db="EMBL/GenBank/DDBJ databases">
        <authorList>
            <person name="Meier V. D."/>
        </authorList>
    </citation>
    <scope>NUCLEOTIDE SEQUENCE</scope>
    <source>
        <strain evidence="1">AVDCRST_MAG84</strain>
    </source>
</reference>
<dbReference type="InterPro" id="IPR008775">
    <property type="entry name" value="Phytyl_CoA_dOase-like"/>
</dbReference>
<gene>
    <name evidence="1" type="ORF">AVDCRST_MAG84-5058</name>
</gene>
<dbReference type="GO" id="GO:0005506">
    <property type="term" value="F:iron ion binding"/>
    <property type="evidence" value="ECO:0007669"/>
    <property type="project" value="UniProtKB-ARBA"/>
</dbReference>
<evidence type="ECO:0000313" key="1">
    <source>
        <dbReference type="EMBL" id="CAA9380749.1"/>
    </source>
</evidence>
<dbReference type="Gene3D" id="2.60.120.620">
    <property type="entry name" value="q2cbj1_9rhob like domain"/>
    <property type="match status" value="1"/>
</dbReference>
<protein>
    <recommendedName>
        <fullName evidence="2">Phytanoyl-CoA dioxygenase</fullName>
    </recommendedName>
</protein>
<dbReference type="PANTHER" id="PTHR20883">
    <property type="entry name" value="PHYTANOYL-COA DIOXYGENASE DOMAIN CONTAINING 1"/>
    <property type="match status" value="1"/>
</dbReference>
<proteinExistence type="predicted"/>